<dbReference type="RefSeq" id="WP_170195035.1">
    <property type="nucleotide sequence ID" value="NZ_JABBNB010000014.1"/>
</dbReference>
<dbReference type="GO" id="GO:0016746">
    <property type="term" value="F:acyltransferase activity"/>
    <property type="evidence" value="ECO:0007669"/>
    <property type="project" value="UniProtKB-KW"/>
</dbReference>
<name>A0A848KVG9_9ACTN</name>
<evidence type="ECO:0000256" key="1">
    <source>
        <dbReference type="ARBA" id="ARBA00007274"/>
    </source>
</evidence>
<dbReference type="InterPro" id="IPR011004">
    <property type="entry name" value="Trimer_LpxA-like_sf"/>
</dbReference>
<keyword evidence="3" id="KW-0012">Acyltransferase</keyword>
<sequence length="196" mass="21435">MNYGPPLWFSRLYSLPLLLLVRLAGIGDLVERESRRWVQCMGDKTLLDASPRDRFAVLATRLPEFRSLIHYRARNVSFFLRVPMRMLFPGEATLKFGSENIGVGLFVQHGFATGIDAVRIGEDCWINQQVTIGNTTKGKPTIGDRVIICAGAMVLGPITIGDDAIIGANATVVTDVPPGAVFVSPAAVELRRSAHD</sequence>
<dbReference type="EMBL" id="JABBNB010000014">
    <property type="protein sequence ID" value="NMO02540.1"/>
    <property type="molecule type" value="Genomic_DNA"/>
</dbReference>
<comment type="caution">
    <text evidence="4">The sequence shown here is derived from an EMBL/GenBank/DDBJ whole genome shotgun (WGS) entry which is preliminary data.</text>
</comment>
<keyword evidence="2 4" id="KW-0808">Transferase</keyword>
<evidence type="ECO:0000256" key="2">
    <source>
        <dbReference type="ARBA" id="ARBA00022679"/>
    </source>
</evidence>
<gene>
    <name evidence="4" type="ORF">HH308_15100</name>
</gene>
<accession>A0A848KVG9</accession>
<evidence type="ECO:0000256" key="3">
    <source>
        <dbReference type="ARBA" id="ARBA00023315"/>
    </source>
</evidence>
<dbReference type="InterPro" id="IPR045304">
    <property type="entry name" value="LbH_SAT"/>
</dbReference>
<dbReference type="Gene3D" id="2.160.10.10">
    <property type="entry name" value="Hexapeptide repeat proteins"/>
    <property type="match status" value="1"/>
</dbReference>
<dbReference type="Proteomes" id="UP000550729">
    <property type="component" value="Unassembled WGS sequence"/>
</dbReference>
<dbReference type="Pfam" id="PF00132">
    <property type="entry name" value="Hexapep"/>
    <property type="match status" value="1"/>
</dbReference>
<keyword evidence="5" id="KW-1185">Reference proteome</keyword>
<dbReference type="SUPFAM" id="SSF51161">
    <property type="entry name" value="Trimeric LpxA-like enzymes"/>
    <property type="match status" value="1"/>
</dbReference>
<dbReference type="InterPro" id="IPR001451">
    <property type="entry name" value="Hexapep"/>
</dbReference>
<protein>
    <submittedName>
        <fullName evidence="4">Serine acetyltransferase</fullName>
    </submittedName>
</protein>
<organism evidence="4 5">
    <name type="scientific">Gordonia asplenii</name>
    <dbReference type="NCBI Taxonomy" id="2725283"/>
    <lineage>
        <taxon>Bacteria</taxon>
        <taxon>Bacillati</taxon>
        <taxon>Actinomycetota</taxon>
        <taxon>Actinomycetes</taxon>
        <taxon>Mycobacteriales</taxon>
        <taxon>Gordoniaceae</taxon>
        <taxon>Gordonia</taxon>
    </lineage>
</organism>
<comment type="similarity">
    <text evidence="1">Belongs to the transferase hexapeptide repeat family.</text>
</comment>
<evidence type="ECO:0000313" key="4">
    <source>
        <dbReference type="EMBL" id="NMO02540.1"/>
    </source>
</evidence>
<proteinExistence type="inferred from homology"/>
<dbReference type="PANTHER" id="PTHR42811">
    <property type="entry name" value="SERINE ACETYLTRANSFERASE"/>
    <property type="match status" value="1"/>
</dbReference>
<evidence type="ECO:0000313" key="5">
    <source>
        <dbReference type="Proteomes" id="UP000550729"/>
    </source>
</evidence>
<dbReference type="AlphaFoldDB" id="A0A848KVG9"/>
<reference evidence="4 5" key="1">
    <citation type="submission" date="2020-04" db="EMBL/GenBank/DDBJ databases">
        <title>Gordonia sp. nov. TBRC 11910.</title>
        <authorList>
            <person name="Suriyachadkun C."/>
        </authorList>
    </citation>
    <scope>NUCLEOTIDE SEQUENCE [LARGE SCALE GENOMIC DNA]</scope>
    <source>
        <strain evidence="4 5">TBRC 11910</strain>
    </source>
</reference>
<dbReference type="CDD" id="cd03354">
    <property type="entry name" value="LbH_SAT"/>
    <property type="match status" value="1"/>
</dbReference>